<reference evidence="2" key="1">
    <citation type="submission" date="2014-01" db="EMBL/GenBank/DDBJ databases">
        <title>The Genome Sequence of Anopheles melas CM1001059_A (V2).</title>
        <authorList>
            <consortium name="The Broad Institute Genomics Platform"/>
            <person name="Neafsey D.E."/>
            <person name="Besansky N."/>
            <person name="Howell P."/>
            <person name="Walton C."/>
            <person name="Young S.K."/>
            <person name="Zeng Q."/>
            <person name="Gargeya S."/>
            <person name="Fitzgerald M."/>
            <person name="Haas B."/>
            <person name="Abouelleil A."/>
            <person name="Allen A.W."/>
            <person name="Alvarado L."/>
            <person name="Arachchi H.M."/>
            <person name="Berlin A.M."/>
            <person name="Chapman S.B."/>
            <person name="Gainer-Dewar J."/>
            <person name="Goldberg J."/>
            <person name="Griggs A."/>
            <person name="Gujja S."/>
            <person name="Hansen M."/>
            <person name="Howarth C."/>
            <person name="Imamovic A."/>
            <person name="Ireland A."/>
            <person name="Larimer J."/>
            <person name="McCowan C."/>
            <person name="Murphy C."/>
            <person name="Pearson M."/>
            <person name="Poon T.W."/>
            <person name="Priest M."/>
            <person name="Roberts A."/>
            <person name="Saif S."/>
            <person name="Shea T."/>
            <person name="Sisk P."/>
            <person name="Sykes S."/>
            <person name="Wortman J."/>
            <person name="Nusbaum C."/>
            <person name="Birren B."/>
        </authorList>
    </citation>
    <scope>NUCLEOTIDE SEQUENCE [LARGE SCALE GENOMIC DNA]</scope>
    <source>
        <strain evidence="2">CM1001059</strain>
    </source>
</reference>
<dbReference type="Proteomes" id="UP000075902">
    <property type="component" value="Unassembled WGS sequence"/>
</dbReference>
<proteinExistence type="predicted"/>
<dbReference type="AlphaFoldDB" id="A0A182TP54"/>
<accession>A0A182TP54</accession>
<protein>
    <submittedName>
        <fullName evidence="1">Uncharacterized protein</fullName>
    </submittedName>
</protein>
<evidence type="ECO:0000313" key="2">
    <source>
        <dbReference type="Proteomes" id="UP000075902"/>
    </source>
</evidence>
<name>A0A182TP54_9DIPT</name>
<keyword evidence="2" id="KW-1185">Reference proteome</keyword>
<organism evidence="1 2">
    <name type="scientific">Anopheles melas</name>
    <dbReference type="NCBI Taxonomy" id="34690"/>
    <lineage>
        <taxon>Eukaryota</taxon>
        <taxon>Metazoa</taxon>
        <taxon>Ecdysozoa</taxon>
        <taxon>Arthropoda</taxon>
        <taxon>Hexapoda</taxon>
        <taxon>Insecta</taxon>
        <taxon>Pterygota</taxon>
        <taxon>Neoptera</taxon>
        <taxon>Endopterygota</taxon>
        <taxon>Diptera</taxon>
        <taxon>Nematocera</taxon>
        <taxon>Culicoidea</taxon>
        <taxon>Culicidae</taxon>
        <taxon>Anophelinae</taxon>
        <taxon>Anopheles</taxon>
    </lineage>
</organism>
<dbReference type="VEuPathDB" id="VectorBase:AMEC005853"/>
<evidence type="ECO:0000313" key="1">
    <source>
        <dbReference type="EnsemblMetazoa" id="AMEC005853-PA"/>
    </source>
</evidence>
<reference evidence="1" key="2">
    <citation type="submission" date="2020-05" db="UniProtKB">
        <authorList>
            <consortium name="EnsemblMetazoa"/>
        </authorList>
    </citation>
    <scope>IDENTIFICATION</scope>
    <source>
        <strain evidence="1">CM1001059</strain>
    </source>
</reference>
<sequence length="401" mass="42872">MLQTRILLASGLRSGRQYVRAGTGRLDSEHQHPVEQAFAHVRRQIVGGTERSGGGRTGRIERRLVVLTVATREATVKLVGLGTVSWYAATSYASTRCGWAVEWVLVAGRIVRSRTWIGEGQWWSGDLLLRVAAAEVWAAKPERSWRWPGEVGIVREGSIVAAVAATTAASETVARRLLSELLLLMAQDEHLQDALEVARGQWTLRRDVVVHALDVGGTLPGRQHGGWDARRRMGGVEGLCATGEDAAEFAVGRRLAVDDLLRLRLVLLAGLAHGRGQLAAQEVTADGLFGGWSVRVLTRLEPLGPGKLFGRLGRLGRGVGRMMSNVPGLVCTVEEWVEAAVGSPNAAARWPPVSVAADVTALSVVVVVVVVGVVVGELPPFIAIVLLLELLDAGVVGVVVE</sequence>
<dbReference type="EnsemblMetazoa" id="AMEC005853-RA">
    <property type="protein sequence ID" value="AMEC005853-PA"/>
    <property type="gene ID" value="AMEC005853"/>
</dbReference>